<name>A0A919JUS5_9ACTN</name>
<organism evidence="2 3">
    <name type="scientific">Paractinoplanes rishiriensis</name>
    <dbReference type="NCBI Taxonomy" id="1050105"/>
    <lineage>
        <taxon>Bacteria</taxon>
        <taxon>Bacillati</taxon>
        <taxon>Actinomycetota</taxon>
        <taxon>Actinomycetes</taxon>
        <taxon>Micromonosporales</taxon>
        <taxon>Micromonosporaceae</taxon>
        <taxon>Paractinoplanes</taxon>
    </lineage>
</organism>
<gene>
    <name evidence="2" type="ORF">Ari01nite_26380</name>
</gene>
<feature type="transmembrane region" description="Helical" evidence="1">
    <location>
        <begin position="32"/>
        <end position="51"/>
    </location>
</feature>
<keyword evidence="1" id="KW-0472">Membrane</keyword>
<comment type="caution">
    <text evidence="2">The sequence shown here is derived from an EMBL/GenBank/DDBJ whole genome shotgun (WGS) entry which is preliminary data.</text>
</comment>
<keyword evidence="1" id="KW-1133">Transmembrane helix</keyword>
<dbReference type="Proteomes" id="UP000636960">
    <property type="component" value="Unassembled WGS sequence"/>
</dbReference>
<dbReference type="EMBL" id="BOMV01000025">
    <property type="protein sequence ID" value="GIE95173.1"/>
    <property type="molecule type" value="Genomic_DNA"/>
</dbReference>
<keyword evidence="3" id="KW-1185">Reference proteome</keyword>
<reference evidence="2" key="1">
    <citation type="submission" date="2021-01" db="EMBL/GenBank/DDBJ databases">
        <title>Whole genome shotgun sequence of Actinoplanes rishiriensis NBRC 108556.</title>
        <authorList>
            <person name="Komaki H."/>
            <person name="Tamura T."/>
        </authorList>
    </citation>
    <scope>NUCLEOTIDE SEQUENCE</scope>
    <source>
        <strain evidence="2">NBRC 108556</strain>
    </source>
</reference>
<accession>A0A919JUS5</accession>
<keyword evidence="1" id="KW-0812">Transmembrane</keyword>
<dbReference type="AlphaFoldDB" id="A0A919JUS5"/>
<evidence type="ECO:0000313" key="2">
    <source>
        <dbReference type="EMBL" id="GIE95173.1"/>
    </source>
</evidence>
<evidence type="ECO:0000256" key="1">
    <source>
        <dbReference type="SAM" id="Phobius"/>
    </source>
</evidence>
<sequence>MLDRATGDLSVRPDLLDRVRAGGRRRVIRRRAVLAGGLAVLAAGAAVPLSARGRSGNDLETAGDLAGDPQFRARVRAAWATAMLGFATEGEPLIRWAGRTPAGPVAVVQQASPVAGGTLWAEGFVHAGRGLGPVHLSRWREGSPMAVLLGPRRDVLVVWDAGNTVSLSAGHTVDAAGKVRRDWERIGPVHGGVLVRTVAPQAGDVRLGLREDGNWDESVPLANYEEVVPASQENRTPTRVERWLPGRDRAWPADLTQAELDTWDLSFRPDYNDNLGFHPFTGHFRWIVRGAAPDGRRLVVQILELGDRRRVFWMIGTPDRPHYAGELDDRYATGLPRQTTLVHIRLPEQIGVLVSAPAATLRYRAGAGPWLPVNGDTALLPAAASRVEVTPRGGNPVPVALV</sequence>
<proteinExistence type="predicted"/>
<evidence type="ECO:0000313" key="3">
    <source>
        <dbReference type="Proteomes" id="UP000636960"/>
    </source>
</evidence>
<protein>
    <submittedName>
        <fullName evidence="2">Uncharacterized protein</fullName>
    </submittedName>
</protein>